<evidence type="ECO:0008006" key="6">
    <source>
        <dbReference type="Google" id="ProtNLM"/>
    </source>
</evidence>
<dbReference type="OrthoDB" id="3268736at2759"/>
<feature type="compositionally biased region" description="Low complexity" evidence="1">
    <location>
        <begin position="219"/>
        <end position="235"/>
    </location>
</feature>
<accession>A0A2G8SF93</accession>
<dbReference type="Proteomes" id="UP000230002">
    <property type="component" value="Unassembled WGS sequence"/>
</dbReference>
<feature type="signal peptide" evidence="3">
    <location>
        <begin position="1"/>
        <end position="38"/>
    </location>
</feature>
<comment type="caution">
    <text evidence="4">The sequence shown here is derived from an EMBL/GenBank/DDBJ whole genome shotgun (WGS) entry which is preliminary data.</text>
</comment>
<feature type="region of interest" description="Disordered" evidence="1">
    <location>
        <begin position="503"/>
        <end position="527"/>
    </location>
</feature>
<keyword evidence="2" id="KW-1133">Transmembrane helix</keyword>
<sequence>MPPSGTPAHPARKSKTAGSSLSLPLLLSLISSFSPVASELVNVTVDDQLGDRTTGLIPEYLPNDGTWHVGSPTEVCSACKIKPSTLDLSQILDQTWHDATHSPSLTPASVTVHFNGSAVYVFNILPNKIANTTTFVNISFSIDGADAGSFTRSPDSTSTILYNQLVYRNVALQDGPHTLVMTAGGRSKSLILFDYLLYTTQSKNSTASNGPLGQTLTAGSPSSTGSSQSQSSDGSSMPVGAIVGGVVGGVVILLGIVVVVLLLRRRTMRSRPTRVEPRAPRRRGGGSGSGSSGEYDGFLLAASTGTGTDVFSLSSAPSMRSLRLDGHYGIASPRSPPVTLDSGFVSGTDDRDFASSEFTSRPTSGATIPGPHPAPLALVLPNFSTTPSVNASAAAGAGPHPTPDPDADLDADLDAASPSTARWSAKRRAELTRRLETLQRTRSILSSGSGAPYAYGSSLAPSMSVSARQTEFSMGSGTQRAIEELEVEIAELRGVLADLSARLAGSGGAGDGRRVLGPRESLPAYAE</sequence>
<keyword evidence="2" id="KW-0472">Membrane</keyword>
<feature type="region of interest" description="Disordered" evidence="1">
    <location>
        <begin position="206"/>
        <end position="235"/>
    </location>
</feature>
<evidence type="ECO:0000313" key="5">
    <source>
        <dbReference type="Proteomes" id="UP000230002"/>
    </source>
</evidence>
<name>A0A2G8SF93_9APHY</name>
<organism evidence="4 5">
    <name type="scientific">Ganoderma sinense ZZ0214-1</name>
    <dbReference type="NCBI Taxonomy" id="1077348"/>
    <lineage>
        <taxon>Eukaryota</taxon>
        <taxon>Fungi</taxon>
        <taxon>Dikarya</taxon>
        <taxon>Basidiomycota</taxon>
        <taxon>Agaricomycotina</taxon>
        <taxon>Agaricomycetes</taxon>
        <taxon>Polyporales</taxon>
        <taxon>Polyporaceae</taxon>
        <taxon>Ganoderma</taxon>
    </lineage>
</organism>
<keyword evidence="2" id="KW-0812">Transmembrane</keyword>
<evidence type="ECO:0000313" key="4">
    <source>
        <dbReference type="EMBL" id="PIL32411.1"/>
    </source>
</evidence>
<feature type="transmembrane region" description="Helical" evidence="2">
    <location>
        <begin position="239"/>
        <end position="263"/>
    </location>
</feature>
<feature type="region of interest" description="Disordered" evidence="1">
    <location>
        <begin position="351"/>
        <end position="372"/>
    </location>
</feature>
<dbReference type="Gene3D" id="2.60.120.260">
    <property type="entry name" value="Galactose-binding domain-like"/>
    <property type="match status" value="1"/>
</dbReference>
<feature type="region of interest" description="Disordered" evidence="1">
    <location>
        <begin position="389"/>
        <end position="425"/>
    </location>
</feature>
<feature type="chain" id="PRO_5013930158" description="Transporter" evidence="3">
    <location>
        <begin position="39"/>
        <end position="527"/>
    </location>
</feature>
<proteinExistence type="predicted"/>
<feature type="compositionally biased region" description="Polar residues" evidence="1">
    <location>
        <begin position="356"/>
        <end position="366"/>
    </location>
</feature>
<evidence type="ECO:0000256" key="1">
    <source>
        <dbReference type="SAM" id="MobiDB-lite"/>
    </source>
</evidence>
<dbReference type="AlphaFoldDB" id="A0A2G8SF93"/>
<protein>
    <recommendedName>
        <fullName evidence="6">Transporter</fullName>
    </recommendedName>
</protein>
<dbReference type="STRING" id="1077348.A0A2G8SF93"/>
<reference evidence="4 5" key="1">
    <citation type="journal article" date="2015" name="Sci. Rep.">
        <title>Chromosome-level genome map provides insights into diverse defense mechanisms in the medicinal fungus Ganoderma sinense.</title>
        <authorList>
            <person name="Zhu Y."/>
            <person name="Xu J."/>
            <person name="Sun C."/>
            <person name="Zhou S."/>
            <person name="Xu H."/>
            <person name="Nelson D.R."/>
            <person name="Qian J."/>
            <person name="Song J."/>
            <person name="Luo H."/>
            <person name="Xiang L."/>
            <person name="Li Y."/>
            <person name="Xu Z."/>
            <person name="Ji A."/>
            <person name="Wang L."/>
            <person name="Lu S."/>
            <person name="Hayward A."/>
            <person name="Sun W."/>
            <person name="Li X."/>
            <person name="Schwartz D.C."/>
            <person name="Wang Y."/>
            <person name="Chen S."/>
        </authorList>
    </citation>
    <scope>NUCLEOTIDE SEQUENCE [LARGE SCALE GENOMIC DNA]</scope>
    <source>
        <strain evidence="4 5">ZZ0214-1</strain>
    </source>
</reference>
<evidence type="ECO:0000256" key="2">
    <source>
        <dbReference type="SAM" id="Phobius"/>
    </source>
</evidence>
<keyword evidence="3" id="KW-0732">Signal</keyword>
<gene>
    <name evidence="4" type="ORF">GSI_05657</name>
</gene>
<keyword evidence="5" id="KW-1185">Reference proteome</keyword>
<feature type="region of interest" description="Disordered" evidence="1">
    <location>
        <begin position="269"/>
        <end position="293"/>
    </location>
</feature>
<evidence type="ECO:0000256" key="3">
    <source>
        <dbReference type="SAM" id="SignalP"/>
    </source>
</evidence>
<dbReference type="EMBL" id="AYKW01000011">
    <property type="protein sequence ID" value="PIL32411.1"/>
    <property type="molecule type" value="Genomic_DNA"/>
</dbReference>
<feature type="compositionally biased region" description="Polar residues" evidence="1">
    <location>
        <begin position="206"/>
        <end position="218"/>
    </location>
</feature>